<dbReference type="OrthoDB" id="34448at10239"/>
<sequence>MYQTVVDLIYLNGEYEIWKSSLTVDYRNVVKQRILAFVNTDVANINLDRVTNQDKTCNPKLNGMRTAYNYVLSLINNQTIFDEFQRLMKTEYNNYALLDACLFQMDEQDQEQFVFCLEEEIKKIKDCINQN</sequence>
<dbReference type="GeneID" id="1725043"/>
<keyword evidence="2" id="KW-1185">Reference proteome</keyword>
<reference evidence="1 2" key="3">
    <citation type="journal article" date="2002" name="J. Gen. Virol.">
        <title>The expansion of a hypervariable, non-hr ori-like region in the genome of Cryptophlebia leucotreta granulovirus provides in vivo evidence for the utilization of baculovirus non-hr oris during replication.</title>
        <authorList>
            <person name="Jehle J.A."/>
        </authorList>
    </citation>
    <scope>NUCLEOTIDE SEQUENCE [LARGE SCALE GENOMIC DNA]</scope>
    <source>
        <strain evidence="1">CV3</strain>
    </source>
</reference>
<evidence type="ECO:0000313" key="2">
    <source>
        <dbReference type="Proteomes" id="UP000203359"/>
    </source>
</evidence>
<organism evidence="1 2">
    <name type="scientific">Cryptophlebia leucotreta granulosis virus</name>
    <name type="common">ClGV</name>
    <name type="synonym">Cryptophlebia leucotreta granulovirus</name>
    <dbReference type="NCBI Taxonomy" id="35254"/>
    <lineage>
        <taxon>Viruses</taxon>
        <taxon>Viruses incertae sedis</taxon>
        <taxon>Naldaviricetes</taxon>
        <taxon>Lefavirales</taxon>
        <taxon>Baculoviridae</taxon>
        <taxon>Betabaculovirus</taxon>
        <taxon>Betabaculovirus cryleucotretae</taxon>
    </lineage>
</organism>
<reference evidence="1 2" key="2">
    <citation type="journal article" date="1994" name="J. Gen. Virol.">
        <title>The granulin gene region of Cryptophlebia leucotreta granulosis virus: sequence analysis and phylogenetic considerations.</title>
        <authorList>
            <person name="Jehle J.A."/>
            <person name="Backhaus H."/>
        </authorList>
    </citation>
    <scope>NUCLEOTIDE SEQUENCE [LARGE SCALE GENOMIC DNA]</scope>
    <source>
        <strain evidence="1">CV3</strain>
    </source>
</reference>
<dbReference type="KEGG" id="vg:1725043"/>
<accession>Q7T5J3</accession>
<protein>
    <submittedName>
        <fullName evidence="1">Uncharacterized protein</fullName>
    </submittedName>
</protein>
<organismHost>
    <name type="scientific">Tortricidae</name>
    <dbReference type="NCBI Taxonomy" id="7139"/>
</organismHost>
<dbReference type="EMBL" id="AY229987">
    <property type="protein sequence ID" value="AAQ21695.1"/>
    <property type="molecule type" value="Genomic_DNA"/>
</dbReference>
<reference evidence="1 2" key="1">
    <citation type="journal article" date="1994" name="J. Gen. Virol.">
        <title>Genome organization of the DNA-binding protein gene region of Cryptophlebia leucotreta granulosis virus is closely related to that of nuclear polyhedrosis viruses.</title>
        <authorList>
            <person name="Jehle J.A."/>
            <person name="Backhaus H."/>
        </authorList>
    </citation>
    <scope>NUCLEOTIDE SEQUENCE [LARGE SCALE GENOMIC DNA]</scope>
    <source>
        <strain evidence="1">CV3</strain>
    </source>
</reference>
<reference evidence="1 2" key="4">
    <citation type="journal article" date="2003" name="Virology">
        <title>The genome of the Cryptophlebia leucotreta granulovirus.</title>
        <authorList>
            <person name="Lange M."/>
            <person name="Jehle J.A."/>
        </authorList>
    </citation>
    <scope>NUCLEOTIDE SEQUENCE [LARGE SCALE GENOMIC DNA]</scope>
    <source>
        <strain evidence="1">CV3</strain>
    </source>
</reference>
<name>Q7T5J3_GVCL</name>
<proteinExistence type="predicted"/>
<evidence type="ECO:0000313" key="1">
    <source>
        <dbReference type="EMBL" id="AAQ21695.1"/>
    </source>
</evidence>
<dbReference type="Proteomes" id="UP000203359">
    <property type="component" value="Segment"/>
</dbReference>
<dbReference type="RefSeq" id="NP_891947.1">
    <property type="nucleotide sequence ID" value="NC_005068.1"/>
</dbReference>